<dbReference type="VEuPathDB" id="FungiDB:BTJ68_06689"/>
<comment type="caution">
    <text evidence="3">The sequence shown here is derived from an EMBL/GenBank/DDBJ whole genome shotgun (WGS) entry which is preliminary data.</text>
</comment>
<dbReference type="Proteomes" id="UP000281468">
    <property type="component" value="Unassembled WGS sequence"/>
</dbReference>
<evidence type="ECO:0000256" key="1">
    <source>
        <dbReference type="SAM" id="MobiDB-lite"/>
    </source>
</evidence>
<dbReference type="AlphaFoldDB" id="A0A3M7GJG5"/>
<reference evidence="3 4" key="1">
    <citation type="journal article" date="2018" name="BMC Genomics">
        <title>Genomic evidence for intraspecific hybridization in a clonal and extremely halotolerant yeast.</title>
        <authorList>
            <person name="Gostincar C."/>
            <person name="Stajich J.E."/>
            <person name="Zupancic J."/>
            <person name="Zalar P."/>
            <person name="Gunde-Cimerman N."/>
        </authorList>
    </citation>
    <scope>NUCLEOTIDE SEQUENCE [LARGE SCALE GENOMIC DNA]</scope>
    <source>
        <strain evidence="3 4">EXF-171</strain>
    </source>
</reference>
<gene>
    <name evidence="3" type="ORF">D0862_06400</name>
</gene>
<evidence type="ECO:0000259" key="2">
    <source>
        <dbReference type="PROSITE" id="PS50181"/>
    </source>
</evidence>
<dbReference type="EMBL" id="QWIQ01000183">
    <property type="protein sequence ID" value="RMZ01351.1"/>
    <property type="molecule type" value="Genomic_DNA"/>
</dbReference>
<name>A0A3M7GJG5_HORWE</name>
<organism evidence="3 4">
    <name type="scientific">Hortaea werneckii</name>
    <name type="common">Black yeast</name>
    <name type="synonym">Cladosporium werneckii</name>
    <dbReference type="NCBI Taxonomy" id="91943"/>
    <lineage>
        <taxon>Eukaryota</taxon>
        <taxon>Fungi</taxon>
        <taxon>Dikarya</taxon>
        <taxon>Ascomycota</taxon>
        <taxon>Pezizomycotina</taxon>
        <taxon>Dothideomycetes</taxon>
        <taxon>Dothideomycetidae</taxon>
        <taxon>Mycosphaerellales</taxon>
        <taxon>Teratosphaeriaceae</taxon>
        <taxon>Hortaea</taxon>
    </lineage>
</organism>
<feature type="compositionally biased region" description="Acidic residues" evidence="1">
    <location>
        <begin position="474"/>
        <end position="506"/>
    </location>
</feature>
<sequence>MALLQLPPELLLRTSDHLTTSELGYLRLTCKAIESTLFDTFAKEFFTKRQFMVEHVSLQALLDIASHPTLSPWLTQIIIGADMLPPFPDIAHLPSCARHRYLERRVFLSTGLACEMLAEAFSKLSNLQTVGLRDYHGGPAGSGRERDGPDASWKSYGWSCNLSEEQYQSRTHLWRPSTTAWGHPGPLLPLILQALGRAKARPQNLEIFLRKGNKLDPWSFNVFNCRLAPSIPSILAGIQRLMLSISDLNRSSNNSGKDSIETRMRSVPIIKFLEHTSDLKCLRLNFQGDTSNADHILEWLGRRPEGSSLENSNMVAYIPPVQLDNLVELDLGMVSIHNYTLVDIVTKFSLKSLNLWKVSIKALKNPAGGGISSLWPSFFTTVADKLISNTLQSVMVGWPASREYEQDASRLDFKNMRFVIDGDHDNCKPENVTHIVKYQAVFGSNIKDWLRETAAKFVTLEHVEGPFSGPIGNDSEDDELLDEFDESSEGTDDGGEIEEMSDEEDD</sequence>
<dbReference type="InterPro" id="IPR001810">
    <property type="entry name" value="F-box_dom"/>
</dbReference>
<protein>
    <recommendedName>
        <fullName evidence="2">F-box domain-containing protein</fullName>
    </recommendedName>
</protein>
<feature type="region of interest" description="Disordered" evidence="1">
    <location>
        <begin position="466"/>
        <end position="506"/>
    </location>
</feature>
<evidence type="ECO:0000313" key="4">
    <source>
        <dbReference type="Proteomes" id="UP000281468"/>
    </source>
</evidence>
<evidence type="ECO:0000313" key="3">
    <source>
        <dbReference type="EMBL" id="RMZ01351.1"/>
    </source>
</evidence>
<dbReference type="PROSITE" id="PS50181">
    <property type="entry name" value="FBOX"/>
    <property type="match status" value="1"/>
</dbReference>
<accession>A0A3M7GJG5</accession>
<proteinExistence type="predicted"/>
<feature type="domain" description="F-box" evidence="2">
    <location>
        <begin position="1"/>
        <end position="49"/>
    </location>
</feature>